<gene>
    <name evidence="2" type="ORF">MYCGRDRAFT_89904</name>
</gene>
<dbReference type="AlphaFoldDB" id="F9WWV0"/>
<sequence length="219" mass="24052">MAAEPHAEKLQHDTDSCTDMTTKEGIDVVDGPLLPYLGKRRFTTNARERLRTRPPVRALLITCWPLDLDFDLDPNIYIFTSPSTSTSNSTFISTTLSSLRDSLRTSTMAASIKAMTNNQVMGHIETRVAQIQQMIAQRSGQPNTETLAVQKQMDDVKKNMETAKEAATRAGAFTGGQSKPDGQSDDELSQIADKEMAKVLASAQLLGEKFARAGFLVKK</sequence>
<evidence type="ECO:0000313" key="2">
    <source>
        <dbReference type="EMBL" id="EGP92059.1"/>
    </source>
</evidence>
<dbReference type="GeneID" id="13398870"/>
<keyword evidence="3" id="KW-1185">Reference proteome</keyword>
<protein>
    <submittedName>
        <fullName evidence="2">Uncharacterized protein</fullName>
    </submittedName>
</protein>
<dbReference type="RefSeq" id="XP_003857083.1">
    <property type="nucleotide sequence ID" value="XM_003857035.1"/>
</dbReference>
<evidence type="ECO:0000256" key="1">
    <source>
        <dbReference type="SAM" id="MobiDB-lite"/>
    </source>
</evidence>
<dbReference type="OrthoDB" id="10481317at2759"/>
<accession>F9WWV0</accession>
<dbReference type="Proteomes" id="UP000008062">
    <property type="component" value="Chromosome 1"/>
</dbReference>
<organism evidence="2 3">
    <name type="scientific">Zymoseptoria tritici (strain CBS 115943 / IPO323)</name>
    <name type="common">Speckled leaf blotch fungus</name>
    <name type="synonym">Septoria tritici</name>
    <dbReference type="NCBI Taxonomy" id="336722"/>
    <lineage>
        <taxon>Eukaryota</taxon>
        <taxon>Fungi</taxon>
        <taxon>Dikarya</taxon>
        <taxon>Ascomycota</taxon>
        <taxon>Pezizomycotina</taxon>
        <taxon>Dothideomycetes</taxon>
        <taxon>Dothideomycetidae</taxon>
        <taxon>Mycosphaerellales</taxon>
        <taxon>Mycosphaerellaceae</taxon>
        <taxon>Zymoseptoria</taxon>
    </lineage>
</organism>
<dbReference type="HOGENOM" id="CLU_1262411_0_0_1"/>
<feature type="region of interest" description="Disordered" evidence="1">
    <location>
        <begin position="167"/>
        <end position="187"/>
    </location>
</feature>
<evidence type="ECO:0000313" key="3">
    <source>
        <dbReference type="Proteomes" id="UP000008062"/>
    </source>
</evidence>
<name>F9WWV0_ZYMTI</name>
<dbReference type="KEGG" id="ztr:MYCGRDRAFT_89904"/>
<proteinExistence type="predicted"/>
<dbReference type="EMBL" id="CM001196">
    <property type="protein sequence ID" value="EGP92059.1"/>
    <property type="molecule type" value="Genomic_DNA"/>
</dbReference>
<dbReference type="InParanoid" id="F9WWV0"/>
<reference evidence="2 3" key="1">
    <citation type="journal article" date="2011" name="PLoS Genet.">
        <title>Finished genome of the fungal wheat pathogen Mycosphaerella graminicola reveals dispensome structure, chromosome plasticity, and stealth pathogenesis.</title>
        <authorList>
            <person name="Goodwin S.B."/>
            <person name="Ben M'barek S."/>
            <person name="Dhillon B."/>
            <person name="Wittenberg A.H.J."/>
            <person name="Crane C.F."/>
            <person name="Hane J.K."/>
            <person name="Foster A.J."/>
            <person name="Van der Lee T.A.J."/>
            <person name="Grimwood J."/>
            <person name="Aerts A."/>
            <person name="Antoniw J."/>
            <person name="Bailey A."/>
            <person name="Bluhm B."/>
            <person name="Bowler J."/>
            <person name="Bristow J."/>
            <person name="van der Burgt A."/>
            <person name="Canto-Canche B."/>
            <person name="Churchill A.C.L."/>
            <person name="Conde-Ferraez L."/>
            <person name="Cools H.J."/>
            <person name="Coutinho P.M."/>
            <person name="Csukai M."/>
            <person name="Dehal P."/>
            <person name="De Wit P."/>
            <person name="Donzelli B."/>
            <person name="van de Geest H.C."/>
            <person name="van Ham R.C.H.J."/>
            <person name="Hammond-Kosack K.E."/>
            <person name="Henrissat B."/>
            <person name="Kilian A."/>
            <person name="Kobayashi A.K."/>
            <person name="Koopmann E."/>
            <person name="Kourmpetis Y."/>
            <person name="Kuzniar A."/>
            <person name="Lindquist E."/>
            <person name="Lombard V."/>
            <person name="Maliepaard C."/>
            <person name="Martins N."/>
            <person name="Mehrabi R."/>
            <person name="Nap J.P.H."/>
            <person name="Ponomarenko A."/>
            <person name="Rudd J.J."/>
            <person name="Salamov A."/>
            <person name="Schmutz J."/>
            <person name="Schouten H.J."/>
            <person name="Shapiro H."/>
            <person name="Stergiopoulos I."/>
            <person name="Torriani S.F.F."/>
            <person name="Tu H."/>
            <person name="de Vries R.P."/>
            <person name="Waalwijk C."/>
            <person name="Ware S.B."/>
            <person name="Wiebenga A."/>
            <person name="Zwiers L.-H."/>
            <person name="Oliver R.P."/>
            <person name="Grigoriev I.V."/>
            <person name="Kema G.H.J."/>
        </authorList>
    </citation>
    <scope>NUCLEOTIDE SEQUENCE [LARGE SCALE GENOMIC DNA]</scope>
    <source>
        <strain evidence="3">CBS 115943 / IPO323</strain>
    </source>
</reference>